<organism evidence="2">
    <name type="scientific">uncultured Caudovirales phage</name>
    <dbReference type="NCBI Taxonomy" id="2100421"/>
    <lineage>
        <taxon>Viruses</taxon>
        <taxon>Duplodnaviria</taxon>
        <taxon>Heunggongvirae</taxon>
        <taxon>Uroviricota</taxon>
        <taxon>Caudoviricetes</taxon>
        <taxon>Peduoviridae</taxon>
        <taxon>Maltschvirus</taxon>
        <taxon>Maltschvirus maltsch</taxon>
    </lineage>
</organism>
<gene>
    <name evidence="2" type="ORF">UFOVP1016_28</name>
</gene>
<feature type="region of interest" description="Disordered" evidence="1">
    <location>
        <begin position="663"/>
        <end position="686"/>
    </location>
</feature>
<proteinExistence type="predicted"/>
<name>A0A6J5Q134_9CAUD</name>
<evidence type="ECO:0000313" key="2">
    <source>
        <dbReference type="EMBL" id="CAB4178070.1"/>
    </source>
</evidence>
<dbReference type="EMBL" id="LR796963">
    <property type="protein sequence ID" value="CAB4178070.1"/>
    <property type="molecule type" value="Genomic_DNA"/>
</dbReference>
<accession>A0A6J5Q134</accession>
<sequence length="686" mass="72708">MADQSNIERVQENVRMMQAQNAPGTDIIGYLKSEGYTPTRFEAAVASAKKVGGPPVQAGFGRSLMQGLTFNTADEIEAGIRALMSKGMSAFDAQQTLSGLVTGQQPQSQYEKELSRVRAGIKQYEEQYPGRAFTGELVGGLLPTAAALMAAPFTGGATAPAAVAGAARTAAALPTLGSMTLRGMGYGAASGAAAGAGGATGGLESRVMGGLIGGGTGAVLGAAAPAVTSTIGTGASKFAQATGMTQPVDAATKARELIAKKLAQEGISPEELAARQANVVRTLGARDETLADIGGESMRRLARGSMAIPNAAQTDVRQMLTERAIGAGPRITQDITDLTAIGARDIGEVADEIIKNRSLLASPLYDQAYAAGQINSFAIDNLLKKSKDVQYAINEARKLPQYADLPDNHMLMLDKAYKYVGDLANSAKLSGKSSQANDLNDLRMSLRNAITTEVPVYGKALDTFSSESLLKDALELGAKNFLRKTPAEINREIKKFPGDAEQQMYRLGAVQSVRDEIYGMRETANIADKFLNSREMRDRMRTVFNSQGEYEAFIKNLERERQMAVTRARIEGGSPTAPIQQDIAELAAQSPTEMLAAGAQMATGNVTGGATNLMRQLAPRLQGMNENVAEQISRSVLDPRFNQQQEFLLGLTPLMDQLRRQALQQQTRAAGTSTSAGQMVPGLLAD</sequence>
<evidence type="ECO:0000256" key="1">
    <source>
        <dbReference type="SAM" id="MobiDB-lite"/>
    </source>
</evidence>
<reference evidence="2" key="1">
    <citation type="submission" date="2020-05" db="EMBL/GenBank/DDBJ databases">
        <authorList>
            <person name="Chiriac C."/>
            <person name="Salcher M."/>
            <person name="Ghai R."/>
            <person name="Kavagutti S V."/>
        </authorList>
    </citation>
    <scope>NUCLEOTIDE SEQUENCE</scope>
</reference>
<protein>
    <submittedName>
        <fullName evidence="2">Uncharacterized protein</fullName>
    </submittedName>
</protein>